<keyword evidence="3 6" id="KW-0378">Hydrolase</keyword>
<dbReference type="Proteomes" id="UP001222027">
    <property type="component" value="Unassembled WGS sequence"/>
</dbReference>
<organism evidence="8 9">
    <name type="scientific">Ensete ventricosum</name>
    <name type="common">Abyssinian banana</name>
    <name type="synonym">Musa ensete</name>
    <dbReference type="NCBI Taxonomy" id="4639"/>
    <lineage>
        <taxon>Eukaryota</taxon>
        <taxon>Viridiplantae</taxon>
        <taxon>Streptophyta</taxon>
        <taxon>Embryophyta</taxon>
        <taxon>Tracheophyta</taxon>
        <taxon>Spermatophyta</taxon>
        <taxon>Magnoliopsida</taxon>
        <taxon>Liliopsida</taxon>
        <taxon>Zingiberales</taxon>
        <taxon>Musaceae</taxon>
        <taxon>Ensete</taxon>
    </lineage>
</organism>
<evidence type="ECO:0000313" key="8">
    <source>
        <dbReference type="EMBL" id="KAJ8510687.1"/>
    </source>
</evidence>
<comment type="catalytic activity">
    <reaction evidence="1 6">
        <text>Hydrolysis of terminal non-reducing beta-D-fructofuranoside residues in beta-D-fructofuranosides.</text>
        <dbReference type="EC" id="3.2.1.26"/>
    </reaction>
</comment>
<proteinExistence type="inferred from homology"/>
<dbReference type="InterPro" id="IPR012341">
    <property type="entry name" value="6hp_glycosidase-like_sf"/>
</dbReference>
<evidence type="ECO:0000256" key="2">
    <source>
        <dbReference type="ARBA" id="ARBA00007671"/>
    </source>
</evidence>
<keyword evidence="4 6" id="KW-0119">Carbohydrate metabolism</keyword>
<evidence type="ECO:0000256" key="4">
    <source>
        <dbReference type="ARBA" id="ARBA00023277"/>
    </source>
</evidence>
<dbReference type="GO" id="GO:0033926">
    <property type="term" value="F:endo-alpha-N-acetylgalactosaminidase activity"/>
    <property type="evidence" value="ECO:0007669"/>
    <property type="project" value="UniProtKB-UniRule"/>
</dbReference>
<evidence type="ECO:0000313" key="9">
    <source>
        <dbReference type="Proteomes" id="UP001222027"/>
    </source>
</evidence>
<dbReference type="AlphaFoldDB" id="A0AAV8RPI9"/>
<evidence type="ECO:0000256" key="3">
    <source>
        <dbReference type="ARBA" id="ARBA00022801"/>
    </source>
</evidence>
<dbReference type="EC" id="3.2.1.26" evidence="6"/>
<dbReference type="PANTHER" id="PTHR31916:SF59">
    <property type="entry name" value="CYTOSOLIC INVERTASE 1"/>
    <property type="match status" value="1"/>
</dbReference>
<dbReference type="InterPro" id="IPR024746">
    <property type="entry name" value="Glyco_hydro_100"/>
</dbReference>
<dbReference type="FunFam" id="1.50.10.10:FF:000001">
    <property type="entry name" value="probable alkaline/neutral invertase B"/>
    <property type="match status" value="1"/>
</dbReference>
<dbReference type="Pfam" id="PF12899">
    <property type="entry name" value="Glyco_hydro_100"/>
    <property type="match status" value="1"/>
</dbReference>
<protein>
    <recommendedName>
        <fullName evidence="6">Alkaline/neutral invertase</fullName>
        <ecNumber evidence="6">3.2.1.26</ecNumber>
    </recommendedName>
</protein>
<sequence length="590" mass="67380">MGPNARSCSRFRLVFLIASSVMPSFTVDPEDDTANSGTKAMELTPLKIQEFDFSKLEIRPRIHNIDRHRSCEVKALFELSMASASPRHTLKNLDHLKIAEHVENAYSPSWMSNMNSPKASISSHLQAEAWEALRRSLVYFRGRPVGTIAAMDPSEEALNYNQVFVRDFVPSALAFLMSREPEIVRNFLMKTLRLQSWEKKIDRFQLGAGVMPASFKVFQDPIRNTETLIADFGETAIGRVAPVDSGFWWIILLRAYTKATGDSSLADTSDCQQGIRLILSLCLSEGFDTFPTLLCADGCSMIDRRMGIYGYPIEIQALFFMALRCALTLLKQDDKGKEFVERITKRLHALSYHLRSYFWLDFRQLNDIYRYKTEEYSHTAVNKFNVMPDSLPDWLFDFVPNRGGYFIGNVSPARMDFRWFCLGNCIAILSSLATPNQSAAIMDLLEARWTELVGEMPLKVCYPALENHEWRVITGCDPKNTRWSYHNGGSWPVLLWLLTAASIKTGRPQIARRAIELAETRLLKDSWPEYYDGTLGRYVGKQARKFQTWSIAGYLVAKMMLEDPSHLGMVALEEDKQMKPPLRRSASWSR</sequence>
<name>A0AAV8RPI9_ENSVE</name>
<gene>
    <name evidence="8" type="ORF">OPV22_001121</name>
</gene>
<comment type="caution">
    <text evidence="8">The sequence shown here is derived from an EMBL/GenBank/DDBJ whole genome shotgun (WGS) entry which is preliminary data.</text>
</comment>
<feature type="signal peptide" evidence="7">
    <location>
        <begin position="1"/>
        <end position="26"/>
    </location>
</feature>
<evidence type="ECO:0000256" key="6">
    <source>
        <dbReference type="RuleBase" id="RU367047"/>
    </source>
</evidence>
<accession>A0AAV8RPI9</accession>
<dbReference type="PANTHER" id="PTHR31916">
    <property type="match status" value="1"/>
</dbReference>
<evidence type="ECO:0000256" key="7">
    <source>
        <dbReference type="SAM" id="SignalP"/>
    </source>
</evidence>
<reference evidence="8 9" key="1">
    <citation type="submission" date="2022-12" db="EMBL/GenBank/DDBJ databases">
        <title>Chromosome-scale assembly of the Ensete ventricosum genome.</title>
        <authorList>
            <person name="Dussert Y."/>
            <person name="Stocks J."/>
            <person name="Wendawek A."/>
            <person name="Woldeyes F."/>
            <person name="Nichols R.A."/>
            <person name="Borrell J.S."/>
        </authorList>
    </citation>
    <scope>NUCLEOTIDE SEQUENCE [LARGE SCALE GENOMIC DNA]</scope>
    <source>
        <strain evidence="9">cv. Maze</strain>
        <tissue evidence="8">Seeds</tissue>
    </source>
</reference>
<comment type="function">
    <text evidence="6">Invertase that cleaves sucrose into glucose and fructose.</text>
</comment>
<keyword evidence="5 6" id="KW-0326">Glycosidase</keyword>
<dbReference type="SUPFAM" id="SSF48208">
    <property type="entry name" value="Six-hairpin glycosidases"/>
    <property type="match status" value="1"/>
</dbReference>
<comment type="similarity">
    <text evidence="2 6">Belongs to the glycosyl hydrolase 100 family.</text>
</comment>
<evidence type="ECO:0000256" key="1">
    <source>
        <dbReference type="ARBA" id="ARBA00000094"/>
    </source>
</evidence>
<keyword evidence="7" id="KW-0732">Signal</keyword>
<dbReference type="EMBL" id="JAQQAF010000001">
    <property type="protein sequence ID" value="KAJ8510687.1"/>
    <property type="molecule type" value="Genomic_DNA"/>
</dbReference>
<dbReference type="Gene3D" id="1.50.10.10">
    <property type="match status" value="1"/>
</dbReference>
<keyword evidence="9" id="KW-1185">Reference proteome</keyword>
<dbReference type="GO" id="GO:0005987">
    <property type="term" value="P:sucrose catabolic process"/>
    <property type="evidence" value="ECO:0007669"/>
    <property type="project" value="TreeGrafter"/>
</dbReference>
<feature type="chain" id="PRO_5043922456" description="Alkaline/neutral invertase" evidence="7">
    <location>
        <begin position="27"/>
        <end position="590"/>
    </location>
</feature>
<dbReference type="InterPro" id="IPR008928">
    <property type="entry name" value="6-hairpin_glycosidase_sf"/>
</dbReference>
<evidence type="ECO:0000256" key="5">
    <source>
        <dbReference type="ARBA" id="ARBA00023295"/>
    </source>
</evidence>
<dbReference type="GO" id="GO:0004575">
    <property type="term" value="F:sucrose alpha-glucosidase activity"/>
    <property type="evidence" value="ECO:0007669"/>
    <property type="project" value="TreeGrafter"/>
</dbReference>